<dbReference type="CDD" id="cd14659">
    <property type="entry name" value="Imelysin-like_IPPA"/>
    <property type="match status" value="1"/>
</dbReference>
<dbReference type="InterPro" id="IPR034984">
    <property type="entry name" value="Imelysin-like_IPPA"/>
</dbReference>
<gene>
    <name evidence="5" type="ORF">ACFOW7_07985</name>
</gene>
<dbReference type="Pfam" id="PF09375">
    <property type="entry name" value="Peptidase_M75"/>
    <property type="match status" value="1"/>
</dbReference>
<dbReference type="Gene3D" id="1.20.1420.20">
    <property type="entry name" value="M75 peptidase, HXXE motif"/>
    <property type="match status" value="1"/>
</dbReference>
<feature type="domain" description="Imelysin-like" evidence="4">
    <location>
        <begin position="40"/>
        <end position="326"/>
    </location>
</feature>
<evidence type="ECO:0000256" key="1">
    <source>
        <dbReference type="ARBA" id="ARBA00004196"/>
    </source>
</evidence>
<name>A0ABV8MMZ5_9NEIS</name>
<keyword evidence="2 3" id="KW-0732">Signal</keyword>
<protein>
    <submittedName>
        <fullName evidence="5">Imelysin family protein</fullName>
    </submittedName>
</protein>
<sequence>MRRFPLLALLAWLAVPAFAAEPATIQAAPLITYWQRDVLLPRHEQLATASKTLASSLDALCERPNAARLDSARVAWKSTFLAWRAIEALPLGPTTARRTAWKIDLWPTRMQKIEEAVKLSRPDLPIAEGIGAVAQGLPAIEYLLWGDDRAKAQLGRLQFKQRCRYLSALGTEVAEETQALANAWRSHAASPPDETQAKETLDLAVNMLAVSLEGLRDKKLARMGNPKVKRPVRQDFDAWRSKNTRDGLKATLDAVEGLLFHPMPSSQSFADQLAKAGKPMLVQHLKEEFAAAHTELAKLPGDLALYIADDPSHGKALHESLGRLQKLVELQVADALGITIGFKDGDGD</sequence>
<dbReference type="RefSeq" id="WP_378162900.1">
    <property type="nucleotide sequence ID" value="NZ_JBHSBU010000001.1"/>
</dbReference>
<evidence type="ECO:0000256" key="3">
    <source>
        <dbReference type="SAM" id="SignalP"/>
    </source>
</evidence>
<comment type="subcellular location">
    <subcellularLocation>
        <location evidence="1">Cell envelope</location>
    </subcellularLocation>
</comment>
<feature type="chain" id="PRO_5046006014" evidence="3">
    <location>
        <begin position="20"/>
        <end position="348"/>
    </location>
</feature>
<organism evidence="5 6">
    <name type="scientific">Chitinimonas lacunae</name>
    <dbReference type="NCBI Taxonomy" id="1963018"/>
    <lineage>
        <taxon>Bacteria</taxon>
        <taxon>Pseudomonadati</taxon>
        <taxon>Pseudomonadota</taxon>
        <taxon>Betaproteobacteria</taxon>
        <taxon>Neisseriales</taxon>
        <taxon>Chitinibacteraceae</taxon>
        <taxon>Chitinimonas</taxon>
    </lineage>
</organism>
<comment type="caution">
    <text evidence="5">The sequence shown here is derived from an EMBL/GenBank/DDBJ whole genome shotgun (WGS) entry which is preliminary data.</text>
</comment>
<dbReference type="EMBL" id="JBHSBU010000001">
    <property type="protein sequence ID" value="MFC4159294.1"/>
    <property type="molecule type" value="Genomic_DNA"/>
</dbReference>
<dbReference type="InterPro" id="IPR018976">
    <property type="entry name" value="Imelysin-like"/>
</dbReference>
<dbReference type="Proteomes" id="UP001595791">
    <property type="component" value="Unassembled WGS sequence"/>
</dbReference>
<accession>A0ABV8MMZ5</accession>
<proteinExistence type="predicted"/>
<evidence type="ECO:0000313" key="6">
    <source>
        <dbReference type="Proteomes" id="UP001595791"/>
    </source>
</evidence>
<reference evidence="6" key="1">
    <citation type="journal article" date="2019" name="Int. J. Syst. Evol. Microbiol.">
        <title>The Global Catalogue of Microorganisms (GCM) 10K type strain sequencing project: providing services to taxonomists for standard genome sequencing and annotation.</title>
        <authorList>
            <consortium name="The Broad Institute Genomics Platform"/>
            <consortium name="The Broad Institute Genome Sequencing Center for Infectious Disease"/>
            <person name="Wu L."/>
            <person name="Ma J."/>
        </authorList>
    </citation>
    <scope>NUCLEOTIDE SEQUENCE [LARGE SCALE GENOMIC DNA]</scope>
    <source>
        <strain evidence="6">LMG 29894</strain>
    </source>
</reference>
<keyword evidence="6" id="KW-1185">Reference proteome</keyword>
<feature type="signal peptide" evidence="3">
    <location>
        <begin position="1"/>
        <end position="19"/>
    </location>
</feature>
<evidence type="ECO:0000256" key="2">
    <source>
        <dbReference type="ARBA" id="ARBA00022729"/>
    </source>
</evidence>
<dbReference type="InterPro" id="IPR038352">
    <property type="entry name" value="Imelysin_sf"/>
</dbReference>
<evidence type="ECO:0000259" key="4">
    <source>
        <dbReference type="Pfam" id="PF09375"/>
    </source>
</evidence>
<evidence type="ECO:0000313" key="5">
    <source>
        <dbReference type="EMBL" id="MFC4159294.1"/>
    </source>
</evidence>